<feature type="binding site" evidence="4">
    <location>
        <begin position="8"/>
        <end position="9"/>
    </location>
    <ligand>
        <name>D-ribulose 5-phosphate</name>
        <dbReference type="ChEBI" id="CHEBI:58121"/>
    </ligand>
</feature>
<feature type="binding site" evidence="4">
    <location>
        <position position="132"/>
    </location>
    <ligand>
        <name>D-ribulose 5-phosphate</name>
        <dbReference type="ChEBI" id="CHEBI:58121"/>
    </ligand>
</feature>
<accession>A0A840AA26</accession>
<dbReference type="GO" id="GO:0005975">
    <property type="term" value="P:carbohydrate metabolic process"/>
    <property type="evidence" value="ECO:0007669"/>
    <property type="project" value="InterPro"/>
</dbReference>
<dbReference type="Gene3D" id="3.40.1400.10">
    <property type="entry name" value="Sugar-phosphate isomerase, RpiB/LacA/LacB"/>
    <property type="match status" value="1"/>
</dbReference>
<feature type="binding site" evidence="4">
    <location>
        <position position="109"/>
    </location>
    <ligand>
        <name>D-ribulose 5-phosphate</name>
        <dbReference type="ChEBI" id="CHEBI:58121"/>
    </ligand>
</feature>
<evidence type="ECO:0000313" key="5">
    <source>
        <dbReference type="EMBL" id="MBB3898349.1"/>
    </source>
</evidence>
<name>A0A840AA26_9PROT</name>
<evidence type="ECO:0000256" key="4">
    <source>
        <dbReference type="PIRSR" id="PIRSR005384-2"/>
    </source>
</evidence>
<dbReference type="PIRSF" id="PIRSF005384">
    <property type="entry name" value="RpiB_LacA_B"/>
    <property type="match status" value="1"/>
</dbReference>
<dbReference type="NCBIfam" id="NF004051">
    <property type="entry name" value="PRK05571.1"/>
    <property type="match status" value="1"/>
</dbReference>
<proteinExistence type="inferred from homology"/>
<dbReference type="EMBL" id="JACIDJ010000002">
    <property type="protein sequence ID" value="MBB3898349.1"/>
    <property type="molecule type" value="Genomic_DNA"/>
</dbReference>
<gene>
    <name evidence="5" type="ORF">GGQ83_001786</name>
</gene>
<dbReference type="AlphaFoldDB" id="A0A840AA26"/>
<evidence type="ECO:0000256" key="2">
    <source>
        <dbReference type="ARBA" id="ARBA00023235"/>
    </source>
</evidence>
<dbReference type="GO" id="GO:0004751">
    <property type="term" value="F:ribose-5-phosphate isomerase activity"/>
    <property type="evidence" value="ECO:0007669"/>
    <property type="project" value="UniProtKB-EC"/>
</dbReference>
<dbReference type="Proteomes" id="UP000553193">
    <property type="component" value="Unassembled WGS sequence"/>
</dbReference>
<comment type="caution">
    <text evidence="5">The sequence shown here is derived from an EMBL/GenBank/DDBJ whole genome shotgun (WGS) entry which is preliminary data.</text>
</comment>
<feature type="active site" description="Proton donor" evidence="3">
    <location>
        <position position="98"/>
    </location>
</feature>
<sequence length="149" mass="15175">MIIAIGSDHAGLPLKQALKTALEAQGHSVLDAGTHGPDSVDYPDFAHAVSRQVAAGCARFGVLVCGSGIGMAIAANRHPGIRAAVLHDATEARLTRAHNDANIACFGARTTGVEVALDALAAFLATGYEGGRHDNRLAKLAPSTLAMAG</sequence>
<dbReference type="InterPro" id="IPR036569">
    <property type="entry name" value="RpiB_LacA_LacB_sf"/>
</dbReference>
<dbReference type="Pfam" id="PF02502">
    <property type="entry name" value="LacAB_rpiB"/>
    <property type="match status" value="1"/>
</dbReference>
<organism evidence="5 6">
    <name type="scientific">Roseococcus suduntuyensis</name>
    <dbReference type="NCBI Taxonomy" id="455361"/>
    <lineage>
        <taxon>Bacteria</taxon>
        <taxon>Pseudomonadati</taxon>
        <taxon>Pseudomonadota</taxon>
        <taxon>Alphaproteobacteria</taxon>
        <taxon>Acetobacterales</taxon>
        <taxon>Roseomonadaceae</taxon>
        <taxon>Roseococcus</taxon>
    </lineage>
</organism>
<feature type="binding site" evidence="4">
    <location>
        <begin position="66"/>
        <end position="70"/>
    </location>
    <ligand>
        <name>D-ribulose 5-phosphate</name>
        <dbReference type="ChEBI" id="CHEBI:58121"/>
    </ligand>
</feature>
<dbReference type="RefSeq" id="WP_184383418.1">
    <property type="nucleotide sequence ID" value="NZ_JACIDJ010000002.1"/>
</dbReference>
<dbReference type="NCBIfam" id="TIGR00689">
    <property type="entry name" value="rpiB_lacA_lacB"/>
    <property type="match status" value="1"/>
</dbReference>
<protein>
    <submittedName>
        <fullName evidence="5">Ribose 5-phosphate isomerase B</fullName>
        <ecNumber evidence="5">5.3.1.6</ecNumber>
    </submittedName>
</protein>
<evidence type="ECO:0000313" key="6">
    <source>
        <dbReference type="Proteomes" id="UP000553193"/>
    </source>
</evidence>
<evidence type="ECO:0000256" key="1">
    <source>
        <dbReference type="ARBA" id="ARBA00008754"/>
    </source>
</evidence>
<dbReference type="InterPro" id="IPR003500">
    <property type="entry name" value="RpiB_LacA_LacB"/>
</dbReference>
<keyword evidence="2 5" id="KW-0413">Isomerase</keyword>
<reference evidence="5 6" key="1">
    <citation type="submission" date="2020-08" db="EMBL/GenBank/DDBJ databases">
        <title>Genomic Encyclopedia of Type Strains, Phase IV (KMG-IV): sequencing the most valuable type-strain genomes for metagenomic binning, comparative biology and taxonomic classification.</title>
        <authorList>
            <person name="Goeker M."/>
        </authorList>
    </citation>
    <scope>NUCLEOTIDE SEQUENCE [LARGE SCALE GENOMIC DNA]</scope>
    <source>
        <strain evidence="5 6">DSM 19979</strain>
    </source>
</reference>
<feature type="binding site" evidence="4">
    <location>
        <position position="136"/>
    </location>
    <ligand>
        <name>D-ribulose 5-phosphate</name>
        <dbReference type="ChEBI" id="CHEBI:58121"/>
    </ligand>
</feature>
<dbReference type="PANTHER" id="PTHR30345:SF0">
    <property type="entry name" value="DNA DAMAGE-REPAIR_TOLERATION PROTEIN DRT102"/>
    <property type="match status" value="1"/>
</dbReference>
<dbReference type="InterPro" id="IPR004785">
    <property type="entry name" value="RpiB"/>
</dbReference>
<dbReference type="SUPFAM" id="SSF89623">
    <property type="entry name" value="Ribose/Galactose isomerase RpiB/AlsB"/>
    <property type="match status" value="1"/>
</dbReference>
<comment type="similarity">
    <text evidence="1">Belongs to the LacAB/RpiB family.</text>
</comment>
<dbReference type="NCBIfam" id="TIGR01120">
    <property type="entry name" value="rpiB"/>
    <property type="match status" value="1"/>
</dbReference>
<dbReference type="EC" id="5.3.1.6" evidence="5"/>
<feature type="binding site" evidence="4">
    <location>
        <position position="99"/>
    </location>
    <ligand>
        <name>D-ribulose 5-phosphate</name>
        <dbReference type="ChEBI" id="CHEBI:58121"/>
    </ligand>
</feature>
<feature type="active site" description="Proton acceptor" evidence="3">
    <location>
        <position position="65"/>
    </location>
</feature>
<keyword evidence="6" id="KW-1185">Reference proteome</keyword>
<evidence type="ECO:0000256" key="3">
    <source>
        <dbReference type="PIRSR" id="PIRSR005384-1"/>
    </source>
</evidence>
<dbReference type="PANTHER" id="PTHR30345">
    <property type="entry name" value="RIBOSE-5-PHOSPHATE ISOMERASE B"/>
    <property type="match status" value="1"/>
</dbReference>